<accession>A0AAD8A564</accession>
<gene>
    <name evidence="1" type="ORF">L9F63_015971</name>
</gene>
<feature type="non-terminal residue" evidence="1">
    <location>
        <position position="1"/>
    </location>
</feature>
<keyword evidence="2" id="KW-1185">Reference proteome</keyword>
<proteinExistence type="predicted"/>
<evidence type="ECO:0000313" key="2">
    <source>
        <dbReference type="Proteomes" id="UP001233999"/>
    </source>
</evidence>
<dbReference type="AlphaFoldDB" id="A0AAD8A564"/>
<dbReference type="Proteomes" id="UP001233999">
    <property type="component" value="Unassembled WGS sequence"/>
</dbReference>
<reference evidence="1" key="2">
    <citation type="submission" date="2023-05" db="EMBL/GenBank/DDBJ databases">
        <authorList>
            <person name="Fouks B."/>
        </authorList>
    </citation>
    <scope>NUCLEOTIDE SEQUENCE</scope>
    <source>
        <strain evidence="1">Stay&amp;Tobe</strain>
        <tissue evidence="1">Testes</tissue>
    </source>
</reference>
<protein>
    <submittedName>
        <fullName evidence="1">Uncharacterized protein</fullName>
    </submittedName>
</protein>
<organism evidence="1 2">
    <name type="scientific">Diploptera punctata</name>
    <name type="common">Pacific beetle cockroach</name>
    <dbReference type="NCBI Taxonomy" id="6984"/>
    <lineage>
        <taxon>Eukaryota</taxon>
        <taxon>Metazoa</taxon>
        <taxon>Ecdysozoa</taxon>
        <taxon>Arthropoda</taxon>
        <taxon>Hexapoda</taxon>
        <taxon>Insecta</taxon>
        <taxon>Pterygota</taxon>
        <taxon>Neoptera</taxon>
        <taxon>Polyneoptera</taxon>
        <taxon>Dictyoptera</taxon>
        <taxon>Blattodea</taxon>
        <taxon>Blaberoidea</taxon>
        <taxon>Blaberidae</taxon>
        <taxon>Diplopterinae</taxon>
        <taxon>Diploptera</taxon>
    </lineage>
</organism>
<comment type="caution">
    <text evidence="1">The sequence shown here is derived from an EMBL/GenBank/DDBJ whole genome shotgun (WGS) entry which is preliminary data.</text>
</comment>
<name>A0AAD8A564_DIPPU</name>
<evidence type="ECO:0000313" key="1">
    <source>
        <dbReference type="EMBL" id="KAJ9592365.1"/>
    </source>
</evidence>
<reference evidence="1" key="1">
    <citation type="journal article" date="2023" name="IScience">
        <title>Live-bearing cockroach genome reveals convergent evolutionary mechanisms linked to viviparity in insects and beyond.</title>
        <authorList>
            <person name="Fouks B."/>
            <person name="Harrison M.C."/>
            <person name="Mikhailova A.A."/>
            <person name="Marchal E."/>
            <person name="English S."/>
            <person name="Carruthers M."/>
            <person name="Jennings E.C."/>
            <person name="Chiamaka E.L."/>
            <person name="Frigard R.A."/>
            <person name="Pippel M."/>
            <person name="Attardo G.M."/>
            <person name="Benoit J.B."/>
            <person name="Bornberg-Bauer E."/>
            <person name="Tobe S.S."/>
        </authorList>
    </citation>
    <scope>NUCLEOTIDE SEQUENCE</scope>
    <source>
        <strain evidence="1">Stay&amp;Tobe</strain>
    </source>
</reference>
<sequence length="81" mass="9721">HERLPIQTAFTVFFFSALKFCLHYGHELLRCIINWGCSSHTIGAHRFFVKCSIRPISQEFSSSFYTLNYEYFKYDCRLQIR</sequence>
<feature type="non-terminal residue" evidence="1">
    <location>
        <position position="81"/>
    </location>
</feature>
<dbReference type="EMBL" id="JASPKZ010003838">
    <property type="protein sequence ID" value="KAJ9592365.1"/>
    <property type="molecule type" value="Genomic_DNA"/>
</dbReference>